<organism evidence="1 2">
    <name type="scientific">Dendrobium nobile</name>
    <name type="common">Orchid</name>
    <dbReference type="NCBI Taxonomy" id="94219"/>
    <lineage>
        <taxon>Eukaryota</taxon>
        <taxon>Viridiplantae</taxon>
        <taxon>Streptophyta</taxon>
        <taxon>Embryophyta</taxon>
        <taxon>Tracheophyta</taxon>
        <taxon>Spermatophyta</taxon>
        <taxon>Magnoliopsida</taxon>
        <taxon>Liliopsida</taxon>
        <taxon>Asparagales</taxon>
        <taxon>Orchidaceae</taxon>
        <taxon>Epidendroideae</taxon>
        <taxon>Malaxideae</taxon>
        <taxon>Dendrobiinae</taxon>
        <taxon>Dendrobium</taxon>
    </lineage>
</organism>
<accession>A0A8T3CC26</accession>
<dbReference type="AlphaFoldDB" id="A0A8T3CC26"/>
<dbReference type="Proteomes" id="UP000829196">
    <property type="component" value="Unassembled WGS sequence"/>
</dbReference>
<gene>
    <name evidence="1" type="ORF">KFK09_000511</name>
</gene>
<dbReference type="OrthoDB" id="199922at2759"/>
<keyword evidence="2" id="KW-1185">Reference proteome</keyword>
<reference evidence="1" key="1">
    <citation type="journal article" date="2022" name="Front. Genet.">
        <title>Chromosome-Scale Assembly of the Dendrobium nobile Genome Provides Insights Into the Molecular Mechanism of the Biosynthesis of the Medicinal Active Ingredient of Dendrobium.</title>
        <authorList>
            <person name="Xu Q."/>
            <person name="Niu S.-C."/>
            <person name="Li K.-L."/>
            <person name="Zheng P.-J."/>
            <person name="Zhang X.-J."/>
            <person name="Jia Y."/>
            <person name="Liu Y."/>
            <person name="Niu Y.-X."/>
            <person name="Yu L.-H."/>
            <person name="Chen D.-F."/>
            <person name="Zhang G.-Q."/>
        </authorList>
    </citation>
    <scope>NUCLEOTIDE SEQUENCE</scope>
    <source>
        <tissue evidence="1">Leaf</tissue>
    </source>
</reference>
<evidence type="ECO:0000313" key="1">
    <source>
        <dbReference type="EMBL" id="KAI0530962.1"/>
    </source>
</evidence>
<protein>
    <submittedName>
        <fullName evidence="1">Uncharacterized protein</fullName>
    </submittedName>
</protein>
<proteinExistence type="predicted"/>
<dbReference type="PANTHER" id="PTHR47481:SF31">
    <property type="entry name" value="OS01G0873500 PROTEIN"/>
    <property type="match status" value="1"/>
</dbReference>
<comment type="caution">
    <text evidence="1">The sequence shown here is derived from an EMBL/GenBank/DDBJ whole genome shotgun (WGS) entry which is preliminary data.</text>
</comment>
<sequence>MDRFLKIHHPTFNVIVGPIESDAWVDDIEKRLHGIKCLKDRKVDMVAFQLREDRGSDELLSNTATSISSLIFSLPSCLLVSYDGHLHSIRAVGQLCSILPFLAPMDESSTTTSVEGSDSSLTAAGITNPPQLKFFMSNVKTMVIVQLTSENHFLWKSQLLKLFTANNFECHLTGSSAQLAKQILNDNGASVLNPLYTTWMLIDQHLASAIYSTVSPSLLPYVLNLNSTHEIWVTLERLIHSSNRSRLLQLKGELHQLQLGDKTIFQYLSDIKNKVDAIVAAGSSIDAEDIIHYTLNGLPATYLSFKIAIRTQLNPISLDDFYSLLRSEELHLNADINCDNVGKR</sequence>
<dbReference type="PANTHER" id="PTHR47481">
    <property type="match status" value="1"/>
</dbReference>
<name>A0A8T3CC26_DENNO</name>
<evidence type="ECO:0000313" key="2">
    <source>
        <dbReference type="Proteomes" id="UP000829196"/>
    </source>
</evidence>
<dbReference type="EMBL" id="JAGYWB010000001">
    <property type="protein sequence ID" value="KAI0530962.1"/>
    <property type="molecule type" value="Genomic_DNA"/>
</dbReference>
<dbReference type="Pfam" id="PF14223">
    <property type="entry name" value="Retrotran_gag_2"/>
    <property type="match status" value="1"/>
</dbReference>